<evidence type="ECO:0000256" key="2">
    <source>
        <dbReference type="SAM" id="Phobius"/>
    </source>
</evidence>
<dbReference type="STRING" id="1428652.BIV24_08255"/>
<sequence length="370" mass="40463">MTDTVFEESARPGSGEAPAGSAPRRRWWHRWPDWSERLVVVWSFVYGLAGLYWALGGDGYPFAKTIQDRSSASILEPSSASVVAPAMAAFGAVGVVVGLLMVRGRCTGRARRTLLAFGWTAGAALTFLVPDYSLLGLLVFSPVLVVFVFTGVPGPQELGDILYWHRINLIIVFVGGLLWLAATLAYQRRTGGSCVRCGRGERAAASWTDPAVALRWGRWAVWVAVLSTLPYDITRIAWYFGWPLGITHKFLKDMQDTPRMLDLGLALGVVSTLGSLLMHGLVSRWGEVWPRWVWFKHGRPVHPATAIVPASIVAVVLVPAGLMAIRGYDAGMWGTLGPAVFWAVWGMALGVATYGYHLRRRGSCRHCGRG</sequence>
<dbReference type="AlphaFoldDB" id="A0A1S2PQG6"/>
<feature type="transmembrane region" description="Helical" evidence="2">
    <location>
        <begin position="331"/>
        <end position="356"/>
    </location>
</feature>
<dbReference type="RefSeq" id="WP_071365533.1">
    <property type="nucleotide sequence ID" value="NZ_MLYP01000021.1"/>
</dbReference>
<keyword evidence="2" id="KW-0472">Membrane</keyword>
<accession>A0A1S2PQG6</accession>
<proteinExistence type="predicted"/>
<name>A0A1S2PQG6_9ACTN</name>
<evidence type="ECO:0000313" key="3">
    <source>
        <dbReference type="EMBL" id="OIJ96029.1"/>
    </source>
</evidence>
<protein>
    <submittedName>
        <fullName evidence="3">Uncharacterized protein</fullName>
    </submittedName>
</protein>
<feature type="transmembrane region" description="Helical" evidence="2">
    <location>
        <begin position="167"/>
        <end position="186"/>
    </location>
</feature>
<reference evidence="3 4" key="1">
    <citation type="submission" date="2016-10" db="EMBL/GenBank/DDBJ databases">
        <title>Genome sequence of Streptomyces sp. MUSC 93.</title>
        <authorList>
            <person name="Lee L.-H."/>
            <person name="Ser H.-L."/>
            <person name="Law J.W.-F."/>
        </authorList>
    </citation>
    <scope>NUCLEOTIDE SEQUENCE [LARGE SCALE GENOMIC DNA]</scope>
    <source>
        <strain evidence="3 4">MUSC 93</strain>
    </source>
</reference>
<gene>
    <name evidence="3" type="ORF">BIV24_08255</name>
</gene>
<organism evidence="3 4">
    <name type="scientific">Streptomyces colonosanans</name>
    <dbReference type="NCBI Taxonomy" id="1428652"/>
    <lineage>
        <taxon>Bacteria</taxon>
        <taxon>Bacillati</taxon>
        <taxon>Actinomycetota</taxon>
        <taxon>Actinomycetes</taxon>
        <taxon>Kitasatosporales</taxon>
        <taxon>Streptomycetaceae</taxon>
        <taxon>Streptomyces</taxon>
    </lineage>
</organism>
<feature type="transmembrane region" description="Helical" evidence="2">
    <location>
        <begin position="114"/>
        <end position="147"/>
    </location>
</feature>
<keyword evidence="2" id="KW-0812">Transmembrane</keyword>
<keyword evidence="2" id="KW-1133">Transmembrane helix</keyword>
<evidence type="ECO:0000313" key="4">
    <source>
        <dbReference type="Proteomes" id="UP000179935"/>
    </source>
</evidence>
<feature type="region of interest" description="Disordered" evidence="1">
    <location>
        <begin position="1"/>
        <end position="22"/>
    </location>
</feature>
<dbReference type="OrthoDB" id="2717873at2"/>
<feature type="transmembrane region" description="Helical" evidence="2">
    <location>
        <begin position="303"/>
        <end position="325"/>
    </location>
</feature>
<feature type="transmembrane region" description="Helical" evidence="2">
    <location>
        <begin position="260"/>
        <end position="282"/>
    </location>
</feature>
<comment type="caution">
    <text evidence="3">The sequence shown here is derived from an EMBL/GenBank/DDBJ whole genome shotgun (WGS) entry which is preliminary data.</text>
</comment>
<feature type="transmembrane region" description="Helical" evidence="2">
    <location>
        <begin position="34"/>
        <end position="55"/>
    </location>
</feature>
<feature type="transmembrane region" description="Helical" evidence="2">
    <location>
        <begin position="82"/>
        <end position="102"/>
    </location>
</feature>
<keyword evidence="4" id="KW-1185">Reference proteome</keyword>
<feature type="transmembrane region" description="Helical" evidence="2">
    <location>
        <begin position="219"/>
        <end position="240"/>
    </location>
</feature>
<evidence type="ECO:0000256" key="1">
    <source>
        <dbReference type="SAM" id="MobiDB-lite"/>
    </source>
</evidence>
<dbReference type="Proteomes" id="UP000179935">
    <property type="component" value="Unassembled WGS sequence"/>
</dbReference>
<dbReference type="EMBL" id="MLYP01000021">
    <property type="protein sequence ID" value="OIJ96029.1"/>
    <property type="molecule type" value="Genomic_DNA"/>
</dbReference>